<evidence type="ECO:0000256" key="1">
    <source>
        <dbReference type="SAM" id="MobiDB-lite"/>
    </source>
</evidence>
<feature type="region of interest" description="Disordered" evidence="1">
    <location>
        <begin position="1"/>
        <end position="27"/>
    </location>
</feature>
<reference evidence="2" key="1">
    <citation type="submission" date="2021-02" db="EMBL/GenBank/DDBJ databases">
        <title>Genome sequence Cadophora malorum strain M34.</title>
        <authorList>
            <person name="Stefanovic E."/>
            <person name="Vu D."/>
            <person name="Scully C."/>
            <person name="Dijksterhuis J."/>
            <person name="Roader J."/>
            <person name="Houbraken J."/>
        </authorList>
    </citation>
    <scope>NUCLEOTIDE SEQUENCE</scope>
    <source>
        <strain evidence="2">M34</strain>
    </source>
</reference>
<accession>A0A8H7W1R8</accession>
<dbReference type="AlphaFoldDB" id="A0A8H7W1R8"/>
<protein>
    <submittedName>
        <fullName evidence="2">Uncharacterized protein</fullName>
    </submittedName>
</protein>
<dbReference type="EMBL" id="JAFJYH010000288">
    <property type="protein sequence ID" value="KAG4413935.1"/>
    <property type="molecule type" value="Genomic_DNA"/>
</dbReference>
<proteinExistence type="predicted"/>
<feature type="non-terminal residue" evidence="2">
    <location>
        <position position="299"/>
    </location>
</feature>
<dbReference type="Proteomes" id="UP000664132">
    <property type="component" value="Unassembled WGS sequence"/>
</dbReference>
<evidence type="ECO:0000313" key="3">
    <source>
        <dbReference type="Proteomes" id="UP000664132"/>
    </source>
</evidence>
<name>A0A8H7W1R8_9HELO</name>
<keyword evidence="3" id="KW-1185">Reference proteome</keyword>
<sequence length="299" mass="30203">MSSQPSETSFSYISQPSETSFSSVDPTSGNTFIGISSTSDESISTSTNLPETTTVSLSDIAVAPTSSIHSADTTASGASPIGTAVCDDPLTQIPDPADPSNCICDTDLVAGLPLPGGLLNCVIPASCDLTSTILDPIDPTLCQCISSTTQIQDPFNLSSCICRTGLTEGVPPIGGLLNCVAPAVCNSLSAVLDNVDPTICNCLDITTQIIDPANPTQCICTTGLTAGIPLVGGLLNCVAPIVCNALNAVLDPIDPTICDCLDITTQIIDPSNPSQCTCASGLTAGVPLIGGLLNCVAPI</sequence>
<gene>
    <name evidence="2" type="ORF">IFR04_012902</name>
</gene>
<organism evidence="2 3">
    <name type="scientific">Cadophora malorum</name>
    <dbReference type="NCBI Taxonomy" id="108018"/>
    <lineage>
        <taxon>Eukaryota</taxon>
        <taxon>Fungi</taxon>
        <taxon>Dikarya</taxon>
        <taxon>Ascomycota</taxon>
        <taxon>Pezizomycotina</taxon>
        <taxon>Leotiomycetes</taxon>
        <taxon>Helotiales</taxon>
        <taxon>Ploettnerulaceae</taxon>
        <taxon>Cadophora</taxon>
    </lineage>
</organism>
<comment type="caution">
    <text evidence="2">The sequence shown here is derived from an EMBL/GenBank/DDBJ whole genome shotgun (WGS) entry which is preliminary data.</text>
</comment>
<evidence type="ECO:0000313" key="2">
    <source>
        <dbReference type="EMBL" id="KAG4413935.1"/>
    </source>
</evidence>